<dbReference type="SUPFAM" id="SSF50370">
    <property type="entry name" value="Ricin B-like lectins"/>
    <property type="match status" value="1"/>
</dbReference>
<gene>
    <name evidence="2" type="ORF">LG943_03695</name>
</gene>
<protein>
    <submittedName>
        <fullName evidence="2">RICIN domain-containing protein</fullName>
    </submittedName>
</protein>
<evidence type="ECO:0000259" key="1">
    <source>
        <dbReference type="SMART" id="SM00458"/>
    </source>
</evidence>
<feature type="domain" description="Ricin B lectin" evidence="1">
    <location>
        <begin position="23"/>
        <end position="167"/>
    </location>
</feature>
<name>A0A9X3NSP3_9ACTN</name>
<organism evidence="2 3">
    <name type="scientific">Streptomonospora mangrovi</name>
    <dbReference type="NCBI Taxonomy" id="2883123"/>
    <lineage>
        <taxon>Bacteria</taxon>
        <taxon>Bacillati</taxon>
        <taxon>Actinomycetota</taxon>
        <taxon>Actinomycetes</taxon>
        <taxon>Streptosporangiales</taxon>
        <taxon>Nocardiopsidaceae</taxon>
        <taxon>Streptomonospora</taxon>
    </lineage>
</organism>
<dbReference type="EMBL" id="JAJAQC010000004">
    <property type="protein sequence ID" value="MDA0563436.1"/>
    <property type="molecule type" value="Genomic_DNA"/>
</dbReference>
<dbReference type="AlphaFoldDB" id="A0A9X3NSP3"/>
<dbReference type="RefSeq" id="WP_270070722.1">
    <property type="nucleotide sequence ID" value="NZ_JAJAQC010000004.1"/>
</dbReference>
<keyword evidence="3" id="KW-1185">Reference proteome</keyword>
<dbReference type="Pfam" id="PF00652">
    <property type="entry name" value="Ricin_B_lectin"/>
    <property type="match status" value="1"/>
</dbReference>
<dbReference type="InterPro" id="IPR035992">
    <property type="entry name" value="Ricin_B-like_lectins"/>
</dbReference>
<dbReference type="SMART" id="SM00458">
    <property type="entry name" value="RICIN"/>
    <property type="match status" value="1"/>
</dbReference>
<dbReference type="Proteomes" id="UP001140076">
    <property type="component" value="Unassembled WGS sequence"/>
</dbReference>
<proteinExistence type="predicted"/>
<reference evidence="2" key="1">
    <citation type="submission" date="2021-10" db="EMBL/GenBank/DDBJ databases">
        <title>Streptomonospora sp. nov., isolated from mangrove soil.</title>
        <authorList>
            <person name="Chen X."/>
            <person name="Ge X."/>
            <person name="Liu W."/>
        </authorList>
    </citation>
    <scope>NUCLEOTIDE SEQUENCE</scope>
    <source>
        <strain evidence="2">S1-112</strain>
    </source>
</reference>
<comment type="caution">
    <text evidence="2">The sequence shown here is derived from an EMBL/GenBank/DDBJ whole genome shotgun (WGS) entry which is preliminary data.</text>
</comment>
<sequence>MAAVSAAPAQADAATTPLRAPFTDARLTTHHTAKCLDVAAASPDNGAMVQQWDCYSDRTNQEWDFISTTDGYYTVRARHSGKCLDVAEASTAEGGIVHQWECVEEQPGRFRMNQQWRLAQRPNGYFALVARHSGKCLEVLNADVANGAQVVQATCAEGRPQQEWALS</sequence>
<evidence type="ECO:0000313" key="2">
    <source>
        <dbReference type="EMBL" id="MDA0563436.1"/>
    </source>
</evidence>
<dbReference type="Gene3D" id="2.80.10.50">
    <property type="match status" value="1"/>
</dbReference>
<dbReference type="InterPro" id="IPR000772">
    <property type="entry name" value="Ricin_B_lectin"/>
</dbReference>
<dbReference type="PROSITE" id="PS50231">
    <property type="entry name" value="RICIN_B_LECTIN"/>
    <property type="match status" value="1"/>
</dbReference>
<evidence type="ECO:0000313" key="3">
    <source>
        <dbReference type="Proteomes" id="UP001140076"/>
    </source>
</evidence>
<accession>A0A9X3NSP3</accession>